<reference evidence="2" key="1">
    <citation type="submission" date="2023-02" db="EMBL/GenBank/DDBJ databases">
        <title>Actinomadura rubrobrunea NBRC 14622.</title>
        <authorList>
            <person name="Ichikawa N."/>
            <person name="Sato H."/>
            <person name="Tonouchi N."/>
        </authorList>
    </citation>
    <scope>NUCLEOTIDE SEQUENCE</scope>
    <source>
        <strain evidence="2">NBRC 14622</strain>
    </source>
</reference>
<dbReference type="InterPro" id="IPR017517">
    <property type="entry name" value="Maleyloyr_isom"/>
</dbReference>
<evidence type="ECO:0000313" key="3">
    <source>
        <dbReference type="Proteomes" id="UP001165124"/>
    </source>
</evidence>
<keyword evidence="3" id="KW-1185">Reference proteome</keyword>
<dbReference type="AlphaFoldDB" id="A0A9W6UXN9"/>
<dbReference type="NCBIfam" id="TIGR03083">
    <property type="entry name" value="maleylpyruvate isomerase family mycothiol-dependent enzyme"/>
    <property type="match status" value="1"/>
</dbReference>
<dbReference type="SUPFAM" id="SSF109854">
    <property type="entry name" value="DinB/YfiT-like putative metalloenzymes"/>
    <property type="match status" value="1"/>
</dbReference>
<accession>A0A9W6UXN9</accession>
<comment type="caution">
    <text evidence="2">The sequence shown here is derived from an EMBL/GenBank/DDBJ whole genome shotgun (WGS) entry which is preliminary data.</text>
</comment>
<name>A0A9W6UXN9_9ACTN</name>
<gene>
    <name evidence="2" type="ORF">Arub01_37060</name>
</gene>
<dbReference type="RefSeq" id="WP_067909885.1">
    <property type="nucleotide sequence ID" value="NZ_BSRZ01000009.1"/>
</dbReference>
<dbReference type="InterPro" id="IPR034660">
    <property type="entry name" value="DinB/YfiT-like"/>
</dbReference>
<organism evidence="2 3">
    <name type="scientific">Actinomadura rubrobrunea</name>
    <dbReference type="NCBI Taxonomy" id="115335"/>
    <lineage>
        <taxon>Bacteria</taxon>
        <taxon>Bacillati</taxon>
        <taxon>Actinomycetota</taxon>
        <taxon>Actinomycetes</taxon>
        <taxon>Streptosporangiales</taxon>
        <taxon>Thermomonosporaceae</taxon>
        <taxon>Actinomadura</taxon>
    </lineage>
</organism>
<evidence type="ECO:0000259" key="1">
    <source>
        <dbReference type="Pfam" id="PF11716"/>
    </source>
</evidence>
<dbReference type="Proteomes" id="UP001165124">
    <property type="component" value="Unassembled WGS sequence"/>
</dbReference>
<dbReference type="EMBL" id="BSRZ01000009">
    <property type="protein sequence ID" value="GLW65462.1"/>
    <property type="molecule type" value="Genomic_DNA"/>
</dbReference>
<feature type="domain" description="Mycothiol-dependent maleylpyruvate isomerase metal-binding" evidence="1">
    <location>
        <begin position="18"/>
        <end position="159"/>
    </location>
</feature>
<dbReference type="Gene3D" id="1.20.120.450">
    <property type="entry name" value="dinb family like domain"/>
    <property type="match status" value="1"/>
</dbReference>
<protein>
    <recommendedName>
        <fullName evidence="1">Mycothiol-dependent maleylpyruvate isomerase metal-binding domain-containing protein</fullName>
    </recommendedName>
</protein>
<dbReference type="GO" id="GO:0046872">
    <property type="term" value="F:metal ion binding"/>
    <property type="evidence" value="ECO:0007669"/>
    <property type="project" value="InterPro"/>
</dbReference>
<proteinExistence type="predicted"/>
<sequence length="274" mass="30373">MTDFAWLGRPLDARHLFAPERRALLATLRGLEPADWRREAVPGWTVKDVAAHLLGDDYGRLARDRDGRPDPWTAPAPGERFAAFVHRVNQQWVDAADLLSTRSLIETLEMTGRQIADLWQRSDPHATGRPVSWAGADPAPLWLDCARDYTEYWVHRQQIRLAVRLGDERPPEPVLDAFMRALPHTLRDVAADEGAQVQVRVDGSGAWTATATAAGWSLAPPPAPTPTAVVRLDPATAWRLCVRMIDPAEAVTRARLEGDTRLGAAACRILSIIR</sequence>
<dbReference type="Pfam" id="PF11716">
    <property type="entry name" value="MDMPI_N"/>
    <property type="match status" value="1"/>
</dbReference>
<dbReference type="InterPro" id="IPR024344">
    <property type="entry name" value="MDMPI_metal-binding"/>
</dbReference>
<evidence type="ECO:0000313" key="2">
    <source>
        <dbReference type="EMBL" id="GLW65462.1"/>
    </source>
</evidence>